<dbReference type="AlphaFoldDB" id="A0A0V0Z4L5"/>
<organism evidence="1 2">
    <name type="scientific">Trichinella patagoniensis</name>
    <dbReference type="NCBI Taxonomy" id="990121"/>
    <lineage>
        <taxon>Eukaryota</taxon>
        <taxon>Metazoa</taxon>
        <taxon>Ecdysozoa</taxon>
        <taxon>Nematoda</taxon>
        <taxon>Enoplea</taxon>
        <taxon>Dorylaimia</taxon>
        <taxon>Trichinellida</taxon>
        <taxon>Trichinellidae</taxon>
        <taxon>Trichinella</taxon>
    </lineage>
</organism>
<gene>
    <name evidence="1" type="ORF">T12_11977</name>
</gene>
<sequence length="84" mass="9464">LHMPSSYAQGVLLHNICPQGTPGFPPRLCPRANKNLHMPSSYAQGILLHNICPQGSFMQIFNRLGAICKFLFDFKLRPRQNSNL</sequence>
<reference evidence="1 2" key="1">
    <citation type="submission" date="2015-01" db="EMBL/GenBank/DDBJ databases">
        <title>Evolution of Trichinella species and genotypes.</title>
        <authorList>
            <person name="Korhonen P.K."/>
            <person name="Edoardo P."/>
            <person name="Giuseppe L.R."/>
            <person name="Gasser R.B."/>
        </authorList>
    </citation>
    <scope>NUCLEOTIDE SEQUENCE [LARGE SCALE GENOMIC DNA]</scope>
    <source>
        <strain evidence="1">ISS2496</strain>
    </source>
</reference>
<dbReference type="Proteomes" id="UP000054783">
    <property type="component" value="Unassembled WGS sequence"/>
</dbReference>
<dbReference type="OrthoDB" id="5932694at2759"/>
<comment type="caution">
    <text evidence="1">The sequence shown here is derived from an EMBL/GenBank/DDBJ whole genome shotgun (WGS) entry which is preliminary data.</text>
</comment>
<name>A0A0V0Z4L5_9BILA</name>
<accession>A0A0V0Z4L5</accession>
<proteinExistence type="predicted"/>
<evidence type="ECO:0000313" key="1">
    <source>
        <dbReference type="EMBL" id="KRY07414.1"/>
    </source>
</evidence>
<keyword evidence="2" id="KW-1185">Reference proteome</keyword>
<protein>
    <submittedName>
        <fullName evidence="1">Uncharacterized protein</fullName>
    </submittedName>
</protein>
<feature type="non-terminal residue" evidence="1">
    <location>
        <position position="1"/>
    </location>
</feature>
<dbReference type="EMBL" id="JYDQ01000469">
    <property type="protein sequence ID" value="KRY07414.1"/>
    <property type="molecule type" value="Genomic_DNA"/>
</dbReference>
<feature type="non-terminal residue" evidence="1">
    <location>
        <position position="84"/>
    </location>
</feature>
<evidence type="ECO:0000313" key="2">
    <source>
        <dbReference type="Proteomes" id="UP000054783"/>
    </source>
</evidence>